<feature type="compositionally biased region" description="Basic residues" evidence="2">
    <location>
        <begin position="411"/>
        <end position="427"/>
    </location>
</feature>
<keyword evidence="3" id="KW-0732">Signal</keyword>
<dbReference type="AlphaFoldDB" id="A0A182J9B0"/>
<dbReference type="STRING" id="41427.A0A182J9B0"/>
<dbReference type="GO" id="GO:0008010">
    <property type="term" value="F:structural constituent of chitin-based larval cuticle"/>
    <property type="evidence" value="ECO:0007669"/>
    <property type="project" value="TreeGrafter"/>
</dbReference>
<reference evidence="4" key="1">
    <citation type="submission" date="2022-08" db="UniProtKB">
        <authorList>
            <consortium name="EnsemblMetazoa"/>
        </authorList>
    </citation>
    <scope>IDENTIFICATION</scope>
    <source>
        <strain evidence="4">EBRO</strain>
    </source>
</reference>
<dbReference type="PANTHER" id="PTHR10380">
    <property type="entry name" value="CUTICLE PROTEIN"/>
    <property type="match status" value="1"/>
</dbReference>
<dbReference type="EnsemblMetazoa" id="AATE013816-RA">
    <property type="protein sequence ID" value="AATE013816-PA.1"/>
    <property type="gene ID" value="AATE013816"/>
</dbReference>
<dbReference type="GO" id="GO:0062129">
    <property type="term" value="C:chitin-based extracellular matrix"/>
    <property type="evidence" value="ECO:0007669"/>
    <property type="project" value="TreeGrafter"/>
</dbReference>
<accession>A0A182J9B0</accession>
<dbReference type="InterPro" id="IPR031311">
    <property type="entry name" value="CHIT_BIND_RR_consensus"/>
</dbReference>
<evidence type="ECO:0000256" key="1">
    <source>
        <dbReference type="ARBA" id="ARBA00022460"/>
    </source>
</evidence>
<evidence type="ECO:0000313" key="4">
    <source>
        <dbReference type="EnsemblMetazoa" id="AATE013816-PA.1"/>
    </source>
</evidence>
<dbReference type="PROSITE" id="PS51155">
    <property type="entry name" value="CHIT_BIND_RR_2"/>
    <property type="match status" value="1"/>
</dbReference>
<name>A0A182J9B0_ANOAO</name>
<feature type="signal peptide" evidence="3">
    <location>
        <begin position="1"/>
        <end position="20"/>
    </location>
</feature>
<dbReference type="Pfam" id="PF00379">
    <property type="entry name" value="Chitin_bind_4"/>
    <property type="match status" value="1"/>
</dbReference>
<dbReference type="InterPro" id="IPR000618">
    <property type="entry name" value="Insect_cuticle"/>
</dbReference>
<feature type="chain" id="PRO_5043612989" evidence="3">
    <location>
        <begin position="21"/>
        <end position="473"/>
    </location>
</feature>
<organism evidence="4">
    <name type="scientific">Anopheles atroparvus</name>
    <name type="common">European mosquito</name>
    <dbReference type="NCBI Taxonomy" id="41427"/>
    <lineage>
        <taxon>Eukaryota</taxon>
        <taxon>Metazoa</taxon>
        <taxon>Ecdysozoa</taxon>
        <taxon>Arthropoda</taxon>
        <taxon>Hexapoda</taxon>
        <taxon>Insecta</taxon>
        <taxon>Pterygota</taxon>
        <taxon>Neoptera</taxon>
        <taxon>Endopterygota</taxon>
        <taxon>Diptera</taxon>
        <taxon>Nematocera</taxon>
        <taxon>Culicoidea</taxon>
        <taxon>Culicidae</taxon>
        <taxon>Anophelinae</taxon>
        <taxon>Anopheles</taxon>
    </lineage>
</organism>
<protein>
    <submittedName>
        <fullName evidence="4">Uncharacterized protein</fullName>
    </submittedName>
</protein>
<feature type="region of interest" description="Disordered" evidence="2">
    <location>
        <begin position="406"/>
        <end position="427"/>
    </location>
</feature>
<dbReference type="PRINTS" id="PR00947">
    <property type="entry name" value="CUTICLE"/>
</dbReference>
<keyword evidence="1" id="KW-0193">Cuticle</keyword>
<dbReference type="PANTHER" id="PTHR10380:SF224">
    <property type="entry name" value="CUTICULAR PROTEIN 12A"/>
    <property type="match status" value="1"/>
</dbReference>
<proteinExistence type="predicted"/>
<sequence length="473" mass="52420">MRSWKYQVLLAAFACAYVYATDETPTGRHRTAKLVRNFPEFPQAEQRIQSLENPMYNFVDPYGPGTYAFGYEVEDPQSSNVQFRDEEKLKNGTVRGSYGYMQPDGSVIITNFVADEGGYRAKTEIRRANGQTVASFPAPMPASTPQDRYFPAYDQQASTNNPAIVAALQQQHHINLNPTYNPILDAGVIDPQYAAAIMGHIRDQQYSHAQGLVQYPYGIPPQHAPFAPHHPAPAGPSGHPHSAPLYDVPGAGGNPFVNFANQFPASLNPYNLYQNLQSAFPQVLPQQNPLDQLASSVQGNFRPNGPFGNFLNNAQSSFQQLLPAQSSGNPFGSWFGQNRYPPGVPMPLQFNGNYGVPLGSAGQQDYQHQQILSSNRPTNVLGDMPIGGMGGSMGQMGMMGQQQHQQQHHVPTTRRHSLTRPTKKRNKLKTRDGLEWFDDFLENRKRQVMYSAASATTQETMTETTLKDGQDVE</sequence>
<dbReference type="VEuPathDB" id="VectorBase:AATE013816"/>
<evidence type="ECO:0000256" key="2">
    <source>
        <dbReference type="SAM" id="MobiDB-lite"/>
    </source>
</evidence>
<dbReference type="InterPro" id="IPR050468">
    <property type="entry name" value="Cuticle_Struct_Prot"/>
</dbReference>
<evidence type="ECO:0000256" key="3">
    <source>
        <dbReference type="SAM" id="SignalP"/>
    </source>
</evidence>
<dbReference type="PROSITE" id="PS00233">
    <property type="entry name" value="CHIT_BIND_RR_1"/>
    <property type="match status" value="1"/>
</dbReference>